<dbReference type="AlphaFoldDB" id="A0A6A3BSS1"/>
<name>A0A6A3BSS1_HIBSY</name>
<evidence type="ECO:0000313" key="1">
    <source>
        <dbReference type="EMBL" id="KAE8719723.1"/>
    </source>
</evidence>
<reference evidence="1" key="1">
    <citation type="submission" date="2019-09" db="EMBL/GenBank/DDBJ databases">
        <title>Draft genome information of white flower Hibiscus syriacus.</title>
        <authorList>
            <person name="Kim Y.-M."/>
        </authorList>
    </citation>
    <scope>NUCLEOTIDE SEQUENCE [LARGE SCALE GENOMIC DNA]</scope>
    <source>
        <strain evidence="1">YM2019G1</strain>
    </source>
</reference>
<evidence type="ECO:0000313" key="2">
    <source>
        <dbReference type="Proteomes" id="UP000436088"/>
    </source>
</evidence>
<comment type="caution">
    <text evidence="1">The sequence shown here is derived from an EMBL/GenBank/DDBJ whole genome shotgun (WGS) entry which is preliminary data.</text>
</comment>
<organism evidence="1 2">
    <name type="scientific">Hibiscus syriacus</name>
    <name type="common">Rose of Sharon</name>
    <dbReference type="NCBI Taxonomy" id="106335"/>
    <lineage>
        <taxon>Eukaryota</taxon>
        <taxon>Viridiplantae</taxon>
        <taxon>Streptophyta</taxon>
        <taxon>Embryophyta</taxon>
        <taxon>Tracheophyta</taxon>
        <taxon>Spermatophyta</taxon>
        <taxon>Magnoliopsida</taxon>
        <taxon>eudicotyledons</taxon>
        <taxon>Gunneridae</taxon>
        <taxon>Pentapetalae</taxon>
        <taxon>rosids</taxon>
        <taxon>malvids</taxon>
        <taxon>Malvales</taxon>
        <taxon>Malvaceae</taxon>
        <taxon>Malvoideae</taxon>
        <taxon>Hibiscus</taxon>
    </lineage>
</organism>
<proteinExistence type="predicted"/>
<dbReference type="EMBL" id="VEPZ02000781">
    <property type="protein sequence ID" value="KAE8719723.1"/>
    <property type="molecule type" value="Genomic_DNA"/>
</dbReference>
<keyword evidence="2" id="KW-1185">Reference proteome</keyword>
<gene>
    <name evidence="1" type="ORF">F3Y22_tig00109926pilonHSYRG00115</name>
</gene>
<protein>
    <submittedName>
        <fullName evidence="1">Uncharacterized protein</fullName>
    </submittedName>
</protein>
<sequence>MARLRLNVAKTKFFVSGLVEDKAVMIQEAAEFKRGCFPVRYLGVPLVTRKLTNKDCLPLLERERVPYAEGTCSKESSPGSPLVVGRNERQAQLRFDCNGSDSIRVLVQPIREGKVWVLLRGSNLEDDNEECWEDEALRHEIKCICCRKSRAFEGGGSEH</sequence>
<dbReference type="Proteomes" id="UP000436088">
    <property type="component" value="Unassembled WGS sequence"/>
</dbReference>
<accession>A0A6A3BSS1</accession>